<dbReference type="NCBIfam" id="TIGR01892">
    <property type="entry name" value="AcOrn-deacetyl"/>
    <property type="match status" value="1"/>
</dbReference>
<gene>
    <name evidence="12" type="ORF">CWE11_04230</name>
</gene>
<evidence type="ECO:0000313" key="13">
    <source>
        <dbReference type="Proteomes" id="UP000288405"/>
    </source>
</evidence>
<dbReference type="GO" id="GO:0046872">
    <property type="term" value="F:metal ion binding"/>
    <property type="evidence" value="ECO:0007669"/>
    <property type="project" value="UniProtKB-KW"/>
</dbReference>
<dbReference type="CDD" id="cd03894">
    <property type="entry name" value="M20_ArgE"/>
    <property type="match status" value="1"/>
</dbReference>
<comment type="cofactor">
    <cofactor evidence="1">
        <name>Zn(2+)</name>
        <dbReference type="ChEBI" id="CHEBI:29105"/>
    </cofactor>
</comment>
<comment type="similarity">
    <text evidence="3">Belongs to the peptidase M20A family. ArgE subfamily.</text>
</comment>
<evidence type="ECO:0000256" key="8">
    <source>
        <dbReference type="ARBA" id="ARBA00022801"/>
    </source>
</evidence>
<sequence>MASSTPPGFLEMYRQLIAAPSVSCLEPNWDISNRQVIELLGDWLKTLGFHVEIQELERQAGKFNLLATMNPPNGVTDGGLLLAGHTDTVPWDEGRWTRDPFTLTEADNKLYGLGSADMKGFFAFVIEAIRDLDMRRLTKPLRILATADEETTMAGARELRRFADLRPDYAVIGEPTSMVPVRMHKGHTTDCIRITGRSGHSSNPAAGLNAINIMHDVIGRLKHLEQTFKDKFHEPAFEVPYPTLNFGHIHGGDAANRICACCELHMDMRPLPGMHVNTLNEMLHECLAPIREQYAGALQVVAMHEPIPGYATPADAALVRMAEAISGHTAEPANYCTEAPFIHDLGCETIVMGPGSIRQAHQPDEFITLAEVLPAQQKIRALIEKACCA</sequence>
<evidence type="ECO:0000259" key="11">
    <source>
        <dbReference type="Pfam" id="PF07687"/>
    </source>
</evidence>
<evidence type="ECO:0000313" key="12">
    <source>
        <dbReference type="EMBL" id="RUO35248.1"/>
    </source>
</evidence>
<dbReference type="PROSITE" id="PS00758">
    <property type="entry name" value="ARGE_DAPE_CPG2_1"/>
    <property type="match status" value="1"/>
</dbReference>
<dbReference type="Pfam" id="PF07687">
    <property type="entry name" value="M20_dimer"/>
    <property type="match status" value="1"/>
</dbReference>
<dbReference type="Gene3D" id="3.30.70.360">
    <property type="match status" value="1"/>
</dbReference>
<keyword evidence="7" id="KW-0479">Metal-binding</keyword>
<keyword evidence="5" id="KW-0055">Arginine biosynthesis</keyword>
<dbReference type="InterPro" id="IPR036264">
    <property type="entry name" value="Bact_exopeptidase_dim_dom"/>
</dbReference>
<dbReference type="RefSeq" id="WP_126776368.1">
    <property type="nucleotide sequence ID" value="NZ_PIPM01000003.1"/>
</dbReference>
<evidence type="ECO:0000256" key="9">
    <source>
        <dbReference type="ARBA" id="ARBA00022833"/>
    </source>
</evidence>
<feature type="domain" description="Peptidase M20 dimerisation" evidence="11">
    <location>
        <begin position="183"/>
        <end position="290"/>
    </location>
</feature>
<evidence type="ECO:0000256" key="3">
    <source>
        <dbReference type="ARBA" id="ARBA00005691"/>
    </source>
</evidence>
<dbReference type="InterPro" id="IPR010169">
    <property type="entry name" value="AcOrn-deacetyl"/>
</dbReference>
<keyword evidence="4" id="KW-0963">Cytoplasm</keyword>
<dbReference type="EMBL" id="PIPM01000003">
    <property type="protein sequence ID" value="RUO35248.1"/>
    <property type="molecule type" value="Genomic_DNA"/>
</dbReference>
<dbReference type="NCBIfam" id="NF003474">
    <property type="entry name" value="PRK05111.1"/>
    <property type="match status" value="1"/>
</dbReference>
<organism evidence="12 13">
    <name type="scientific">Aliidiomarina sanyensis</name>
    <dbReference type="NCBI Taxonomy" id="1249555"/>
    <lineage>
        <taxon>Bacteria</taxon>
        <taxon>Pseudomonadati</taxon>
        <taxon>Pseudomonadota</taxon>
        <taxon>Gammaproteobacteria</taxon>
        <taxon>Alteromonadales</taxon>
        <taxon>Idiomarinaceae</taxon>
        <taxon>Aliidiomarina</taxon>
    </lineage>
</organism>
<evidence type="ECO:0000256" key="5">
    <source>
        <dbReference type="ARBA" id="ARBA00022571"/>
    </source>
</evidence>
<comment type="caution">
    <text evidence="12">The sequence shown here is derived from an EMBL/GenBank/DDBJ whole genome shotgun (WGS) entry which is preliminary data.</text>
</comment>
<dbReference type="AlphaFoldDB" id="A0A432WND2"/>
<dbReference type="GO" id="GO:0008777">
    <property type="term" value="F:acetylornithine deacetylase activity"/>
    <property type="evidence" value="ECO:0007669"/>
    <property type="project" value="TreeGrafter"/>
</dbReference>
<keyword evidence="6" id="KW-0028">Amino-acid biosynthesis</keyword>
<dbReference type="PANTHER" id="PTHR43808:SF1">
    <property type="entry name" value="ACETYLORNITHINE DEACETYLASE"/>
    <property type="match status" value="1"/>
</dbReference>
<proteinExistence type="inferred from homology"/>
<name>A0A432WND2_9GAMM</name>
<dbReference type="GO" id="GO:0006526">
    <property type="term" value="P:L-arginine biosynthetic process"/>
    <property type="evidence" value="ECO:0007669"/>
    <property type="project" value="UniProtKB-KW"/>
</dbReference>
<accession>A0A432WND2</accession>
<dbReference type="PROSITE" id="PS00759">
    <property type="entry name" value="ARGE_DAPE_CPG2_2"/>
    <property type="match status" value="1"/>
</dbReference>
<keyword evidence="9" id="KW-0862">Zinc</keyword>
<dbReference type="InterPro" id="IPR002933">
    <property type="entry name" value="Peptidase_M20"/>
</dbReference>
<dbReference type="SUPFAM" id="SSF53187">
    <property type="entry name" value="Zn-dependent exopeptidases"/>
    <property type="match status" value="1"/>
</dbReference>
<dbReference type="InterPro" id="IPR001261">
    <property type="entry name" value="ArgE/DapE_CS"/>
</dbReference>
<keyword evidence="8" id="KW-0378">Hydrolase</keyword>
<evidence type="ECO:0000256" key="2">
    <source>
        <dbReference type="ARBA" id="ARBA00004496"/>
    </source>
</evidence>
<reference evidence="12 13" key="1">
    <citation type="journal article" date="2011" name="Front. Microbiol.">
        <title>Genomic signatures of strain selection and enhancement in Bacillus atrophaeus var. globigii, a historical biowarfare simulant.</title>
        <authorList>
            <person name="Gibbons H.S."/>
            <person name="Broomall S.M."/>
            <person name="McNew L.A."/>
            <person name="Daligault H."/>
            <person name="Chapman C."/>
            <person name="Bruce D."/>
            <person name="Karavis M."/>
            <person name="Krepps M."/>
            <person name="McGregor P.A."/>
            <person name="Hong C."/>
            <person name="Park K.H."/>
            <person name="Akmal A."/>
            <person name="Feldman A."/>
            <person name="Lin J.S."/>
            <person name="Chang W.E."/>
            <person name="Higgs B.W."/>
            <person name="Demirev P."/>
            <person name="Lindquist J."/>
            <person name="Liem A."/>
            <person name="Fochler E."/>
            <person name="Read T.D."/>
            <person name="Tapia R."/>
            <person name="Johnson S."/>
            <person name="Bishop-Lilly K.A."/>
            <person name="Detter C."/>
            <person name="Han C."/>
            <person name="Sozhamannan S."/>
            <person name="Rosenzweig C.N."/>
            <person name="Skowronski E.W."/>
        </authorList>
    </citation>
    <scope>NUCLEOTIDE SEQUENCE [LARGE SCALE GENOMIC DNA]</scope>
    <source>
        <strain evidence="12 13">GYP-17</strain>
    </source>
</reference>
<evidence type="ECO:0000256" key="4">
    <source>
        <dbReference type="ARBA" id="ARBA00022490"/>
    </source>
</evidence>
<dbReference type="GO" id="GO:0005737">
    <property type="term" value="C:cytoplasm"/>
    <property type="evidence" value="ECO:0007669"/>
    <property type="project" value="UniProtKB-SubCell"/>
</dbReference>
<evidence type="ECO:0000256" key="7">
    <source>
        <dbReference type="ARBA" id="ARBA00022723"/>
    </source>
</evidence>
<dbReference type="OrthoDB" id="3665926at2"/>
<dbReference type="PANTHER" id="PTHR43808">
    <property type="entry name" value="ACETYLORNITHINE DEACETYLASE"/>
    <property type="match status" value="1"/>
</dbReference>
<keyword evidence="10" id="KW-0170">Cobalt</keyword>
<dbReference type="Gene3D" id="3.40.630.10">
    <property type="entry name" value="Zn peptidases"/>
    <property type="match status" value="1"/>
</dbReference>
<protein>
    <submittedName>
        <fullName evidence="12">Acetylornithine deacetylase</fullName>
    </submittedName>
</protein>
<dbReference type="InterPro" id="IPR050072">
    <property type="entry name" value="Peptidase_M20A"/>
</dbReference>
<dbReference type="InterPro" id="IPR011650">
    <property type="entry name" value="Peptidase_M20_dimer"/>
</dbReference>
<dbReference type="FunFam" id="3.30.70.360:FF:000003">
    <property type="entry name" value="Acetylornithine deacetylase"/>
    <property type="match status" value="1"/>
</dbReference>
<dbReference type="Proteomes" id="UP000288405">
    <property type="component" value="Unassembled WGS sequence"/>
</dbReference>
<dbReference type="HAMAP" id="MF_01108">
    <property type="entry name" value="ArgE"/>
    <property type="match status" value="1"/>
</dbReference>
<keyword evidence="13" id="KW-1185">Reference proteome</keyword>
<comment type="subcellular location">
    <subcellularLocation>
        <location evidence="2">Cytoplasm</location>
    </subcellularLocation>
</comment>
<evidence type="ECO:0000256" key="1">
    <source>
        <dbReference type="ARBA" id="ARBA00001947"/>
    </source>
</evidence>
<dbReference type="Pfam" id="PF01546">
    <property type="entry name" value="Peptidase_M20"/>
    <property type="match status" value="1"/>
</dbReference>
<evidence type="ECO:0000256" key="10">
    <source>
        <dbReference type="ARBA" id="ARBA00023285"/>
    </source>
</evidence>
<dbReference type="SUPFAM" id="SSF55031">
    <property type="entry name" value="Bacterial exopeptidase dimerisation domain"/>
    <property type="match status" value="1"/>
</dbReference>
<evidence type="ECO:0000256" key="6">
    <source>
        <dbReference type="ARBA" id="ARBA00022605"/>
    </source>
</evidence>